<dbReference type="AlphaFoldDB" id="A0A444X9L1"/>
<gene>
    <name evidence="1" type="ORF">Ahy_B10g106014</name>
</gene>
<evidence type="ECO:0000313" key="2">
    <source>
        <dbReference type="Proteomes" id="UP000289738"/>
    </source>
</evidence>
<protein>
    <recommendedName>
        <fullName evidence="3">Aminotransferase-like plant mobile domain-containing protein</fullName>
    </recommendedName>
</protein>
<keyword evidence="2" id="KW-1185">Reference proteome</keyword>
<dbReference type="Proteomes" id="UP000289738">
    <property type="component" value="Chromosome B10"/>
</dbReference>
<dbReference type="EMBL" id="SDMP01000020">
    <property type="protein sequence ID" value="RYQ86342.1"/>
    <property type="molecule type" value="Genomic_DNA"/>
</dbReference>
<name>A0A444X9L1_ARAHY</name>
<evidence type="ECO:0000313" key="1">
    <source>
        <dbReference type="EMBL" id="RYQ86342.1"/>
    </source>
</evidence>
<organism evidence="1 2">
    <name type="scientific">Arachis hypogaea</name>
    <name type="common">Peanut</name>
    <dbReference type="NCBI Taxonomy" id="3818"/>
    <lineage>
        <taxon>Eukaryota</taxon>
        <taxon>Viridiplantae</taxon>
        <taxon>Streptophyta</taxon>
        <taxon>Embryophyta</taxon>
        <taxon>Tracheophyta</taxon>
        <taxon>Spermatophyta</taxon>
        <taxon>Magnoliopsida</taxon>
        <taxon>eudicotyledons</taxon>
        <taxon>Gunneridae</taxon>
        <taxon>Pentapetalae</taxon>
        <taxon>rosids</taxon>
        <taxon>fabids</taxon>
        <taxon>Fabales</taxon>
        <taxon>Fabaceae</taxon>
        <taxon>Papilionoideae</taxon>
        <taxon>50 kb inversion clade</taxon>
        <taxon>dalbergioids sensu lato</taxon>
        <taxon>Dalbergieae</taxon>
        <taxon>Pterocarpus clade</taxon>
        <taxon>Arachis</taxon>
    </lineage>
</organism>
<comment type="caution">
    <text evidence="1">The sequence shown here is derived from an EMBL/GenBank/DDBJ whole genome shotgun (WGS) entry which is preliminary data.</text>
</comment>
<sequence>MQSLQAQRRWLPFVARLDDMGSYSWGLIAPRGFDTYSFPLASKWATYLPTSDRKEERVVQRRLALDRLGDRDIVWEPYASLDVMAVVHPEILTEEHSRLWRACTCLIYFIVIEWHQVDRHEPEPASNIDWLHAKDGRGGDRWFPSYYQVWHLSWQNRVDAVLSIPRCLIPGRPQTFCDSGTEWPIGFCRRIP</sequence>
<accession>A0A444X9L1</accession>
<evidence type="ECO:0008006" key="3">
    <source>
        <dbReference type="Google" id="ProtNLM"/>
    </source>
</evidence>
<proteinExistence type="predicted"/>
<reference evidence="1 2" key="1">
    <citation type="submission" date="2019-01" db="EMBL/GenBank/DDBJ databases">
        <title>Sequencing of cultivated peanut Arachis hypogaea provides insights into genome evolution and oil improvement.</title>
        <authorList>
            <person name="Chen X."/>
        </authorList>
    </citation>
    <scope>NUCLEOTIDE SEQUENCE [LARGE SCALE GENOMIC DNA]</scope>
    <source>
        <strain evidence="2">cv. Fuhuasheng</strain>
        <tissue evidence="1">Leaves</tissue>
    </source>
</reference>